<feature type="domain" description="Pyridoxine 5'-phosphate oxidase dimerisation C-terminal" evidence="11">
    <location>
        <begin position="170"/>
        <end position="214"/>
    </location>
</feature>
<comment type="similarity">
    <text evidence="1 7">Belongs to the pyridoxamine 5'-phosphate oxidase family.</text>
</comment>
<feature type="binding site" evidence="7 8">
    <location>
        <position position="130"/>
    </location>
    <ligand>
        <name>substrate</name>
    </ligand>
</feature>
<dbReference type="Pfam" id="PF01243">
    <property type="entry name" value="PNPOx_N"/>
    <property type="match status" value="1"/>
</dbReference>
<evidence type="ECO:0000256" key="9">
    <source>
        <dbReference type="PIRSR" id="PIRSR000190-2"/>
    </source>
</evidence>
<comment type="pathway">
    <text evidence="7">Cofactor metabolism; pyridoxal 5'-phosphate salvage; pyridoxal 5'-phosphate from pyridoxine 5'-phosphate: step 1/1.</text>
</comment>
<feature type="binding site" evidence="7 9">
    <location>
        <position position="104"/>
    </location>
    <ligand>
        <name>FMN</name>
        <dbReference type="ChEBI" id="CHEBI:58210"/>
    </ligand>
</feature>
<dbReference type="Pfam" id="PF10590">
    <property type="entry name" value="PNP_phzG_C"/>
    <property type="match status" value="1"/>
</dbReference>
<reference evidence="12 13" key="1">
    <citation type="submission" date="2020-07" db="EMBL/GenBank/DDBJ databases">
        <title>Genomic Encyclopedia of Type Strains, Phase IV (KMG-V): Genome sequencing to study the core and pangenomes of soil and plant-associated prokaryotes.</title>
        <authorList>
            <person name="Whitman W."/>
        </authorList>
    </citation>
    <scope>NUCLEOTIDE SEQUENCE [LARGE SCALE GENOMIC DNA]</scope>
    <source>
        <strain evidence="12 13">SAS40</strain>
    </source>
</reference>
<dbReference type="GO" id="GO:0010181">
    <property type="term" value="F:FMN binding"/>
    <property type="evidence" value="ECO:0007669"/>
    <property type="project" value="UniProtKB-UniRule"/>
</dbReference>
<dbReference type="InterPro" id="IPR019740">
    <property type="entry name" value="Pyridox_Oxase_CS"/>
</dbReference>
<proteinExistence type="inferred from homology"/>
<feature type="binding site" evidence="7 8">
    <location>
        <position position="65"/>
    </location>
    <ligand>
        <name>substrate</name>
    </ligand>
</feature>
<dbReference type="NCBIfam" id="NF004231">
    <property type="entry name" value="PRK05679.1"/>
    <property type="match status" value="1"/>
</dbReference>
<evidence type="ECO:0000256" key="8">
    <source>
        <dbReference type="PIRSR" id="PIRSR000190-1"/>
    </source>
</evidence>
<dbReference type="RefSeq" id="WP_179589053.1">
    <property type="nucleotide sequence ID" value="NZ_JACBYR010000002.1"/>
</dbReference>
<evidence type="ECO:0000256" key="5">
    <source>
        <dbReference type="ARBA" id="ARBA00023002"/>
    </source>
</evidence>
<sequence>MSLADLRKTYQQGALHEADALPSPVDQFTAWFEQALQDNLLDPNAMTLATVKDDGRPAARIVLLKDYDERGFVFYTNYHSSKGHQLDGHPWASLLFFWAPHERQIRIEGRVEKVSEEQSDAYFKSRPLASRIGAWASDQSTEIPRREWLREREAEFRARLGDDPPRPAHWGGYRVVPDRFEFWQGRPSRLHDRLAYVREGEGEGDAWRIARLSP</sequence>
<keyword evidence="3 7" id="KW-0285">Flavoprotein</keyword>
<dbReference type="GO" id="GO:0008615">
    <property type="term" value="P:pyridoxine biosynthetic process"/>
    <property type="evidence" value="ECO:0007669"/>
    <property type="project" value="UniProtKB-UniRule"/>
</dbReference>
<keyword evidence="6 7" id="KW-0664">Pyridoxine biosynthesis</keyword>
<dbReference type="EMBL" id="JACBYR010000002">
    <property type="protein sequence ID" value="NYE85035.1"/>
    <property type="molecule type" value="Genomic_DNA"/>
</dbReference>
<feature type="domain" description="Pyridoxamine 5'-phosphate oxidase N-terminal" evidence="10">
    <location>
        <begin position="33"/>
        <end position="150"/>
    </location>
</feature>
<dbReference type="InterPro" id="IPR011576">
    <property type="entry name" value="Pyridox_Oxase_N"/>
</dbReference>
<comment type="subunit">
    <text evidence="2 7">Homodimer.</text>
</comment>
<comment type="caution">
    <text evidence="7">Lacks conserved residue(s) required for the propagation of feature annotation.</text>
</comment>
<evidence type="ECO:0000256" key="3">
    <source>
        <dbReference type="ARBA" id="ARBA00022630"/>
    </source>
</evidence>
<keyword evidence="13" id="KW-1185">Reference proteome</keyword>
<keyword evidence="5 7" id="KW-0560">Oxidoreductase</keyword>
<evidence type="ECO:0000256" key="1">
    <source>
        <dbReference type="ARBA" id="ARBA00007301"/>
    </source>
</evidence>
<feature type="binding site" evidence="7 9">
    <location>
        <position position="183"/>
    </location>
    <ligand>
        <name>FMN</name>
        <dbReference type="ChEBI" id="CHEBI:58210"/>
    </ligand>
</feature>
<dbReference type="Gene3D" id="2.30.110.10">
    <property type="entry name" value="Electron Transport, Fmn-binding Protein, Chain A"/>
    <property type="match status" value="1"/>
</dbReference>
<organism evidence="12 13">
    <name type="scientific">Pigmentiphaga litoralis</name>
    <dbReference type="NCBI Taxonomy" id="516702"/>
    <lineage>
        <taxon>Bacteria</taxon>
        <taxon>Pseudomonadati</taxon>
        <taxon>Pseudomonadota</taxon>
        <taxon>Betaproteobacteria</taxon>
        <taxon>Burkholderiales</taxon>
        <taxon>Alcaligenaceae</taxon>
        <taxon>Pigmentiphaga</taxon>
    </lineage>
</organism>
<comment type="pathway">
    <text evidence="7">Cofactor metabolism; pyridoxal 5'-phosphate salvage; pyridoxal 5'-phosphate from pyridoxamine 5'-phosphate: step 1/1.</text>
</comment>
<dbReference type="PROSITE" id="PS01064">
    <property type="entry name" value="PYRIDOX_OXIDASE"/>
    <property type="match status" value="1"/>
</dbReference>
<comment type="cofactor">
    <cofactor evidence="7 9">
        <name>FMN</name>
        <dbReference type="ChEBI" id="CHEBI:58210"/>
    </cofactor>
    <text evidence="7 9">Binds 1 FMN per subunit.</text>
</comment>
<evidence type="ECO:0000256" key="4">
    <source>
        <dbReference type="ARBA" id="ARBA00022643"/>
    </source>
</evidence>
<dbReference type="SUPFAM" id="SSF50475">
    <property type="entry name" value="FMN-binding split barrel"/>
    <property type="match status" value="1"/>
</dbReference>
<evidence type="ECO:0000313" key="13">
    <source>
        <dbReference type="Proteomes" id="UP000542125"/>
    </source>
</evidence>
<evidence type="ECO:0000256" key="7">
    <source>
        <dbReference type="HAMAP-Rule" id="MF_01629"/>
    </source>
</evidence>
<keyword evidence="4 7" id="KW-0288">FMN</keyword>
<feature type="binding site" evidence="7 8">
    <location>
        <position position="122"/>
    </location>
    <ligand>
        <name>substrate</name>
    </ligand>
</feature>
<comment type="catalytic activity">
    <reaction evidence="7">
        <text>pyridoxine 5'-phosphate + O2 = pyridoxal 5'-phosphate + H2O2</text>
        <dbReference type="Rhea" id="RHEA:15149"/>
        <dbReference type="ChEBI" id="CHEBI:15379"/>
        <dbReference type="ChEBI" id="CHEBI:16240"/>
        <dbReference type="ChEBI" id="CHEBI:58589"/>
        <dbReference type="ChEBI" id="CHEBI:597326"/>
        <dbReference type="EC" id="1.4.3.5"/>
    </reaction>
</comment>
<dbReference type="InterPro" id="IPR012349">
    <property type="entry name" value="Split_barrel_FMN-bd"/>
</dbReference>
<evidence type="ECO:0000259" key="10">
    <source>
        <dbReference type="Pfam" id="PF01243"/>
    </source>
</evidence>
<feature type="binding site" evidence="7 9">
    <location>
        <position position="82"/>
    </location>
    <ligand>
        <name>FMN</name>
        <dbReference type="ChEBI" id="CHEBI:58210"/>
    </ligand>
</feature>
<dbReference type="PIRSF" id="PIRSF000190">
    <property type="entry name" value="Pyd_amn-ph_oxd"/>
    <property type="match status" value="1"/>
</dbReference>
<name>A0A7Y9LPW0_9BURK</name>
<dbReference type="UniPathway" id="UPA01068">
    <property type="reaction ID" value="UER00304"/>
</dbReference>
<comment type="function">
    <text evidence="7">Catalyzes the oxidation of either pyridoxine 5'-phosphate (PNP) or pyridoxamine 5'-phosphate (PMP) into pyridoxal 5'-phosphate (PLP).</text>
</comment>
<protein>
    <recommendedName>
        <fullName evidence="7">Pyridoxine/pyridoxamine 5'-phosphate oxidase</fullName>
        <ecNumber evidence="7">1.4.3.5</ecNumber>
    </recommendedName>
    <alternativeName>
        <fullName evidence="7">PNP/PMP oxidase</fullName>
        <shortName evidence="7">PNPOx</shortName>
    </alternativeName>
    <alternativeName>
        <fullName evidence="7">Pyridoxal 5'-phosphate synthase</fullName>
    </alternativeName>
</protein>
<accession>A0A7Y9LPW0</accession>
<feature type="binding site" evidence="7 8">
    <location>
        <position position="126"/>
    </location>
    <ligand>
        <name>substrate</name>
    </ligand>
</feature>
<feature type="binding site" evidence="7 9">
    <location>
        <position position="193"/>
    </location>
    <ligand>
        <name>FMN</name>
        <dbReference type="ChEBI" id="CHEBI:58210"/>
    </ligand>
</feature>
<evidence type="ECO:0000313" key="12">
    <source>
        <dbReference type="EMBL" id="NYE85035.1"/>
    </source>
</evidence>
<dbReference type="InterPro" id="IPR000659">
    <property type="entry name" value="Pyridox_Oxase"/>
</dbReference>
<evidence type="ECO:0000256" key="6">
    <source>
        <dbReference type="ARBA" id="ARBA00023096"/>
    </source>
</evidence>
<dbReference type="PANTHER" id="PTHR10851">
    <property type="entry name" value="PYRIDOXINE-5-PHOSPHATE OXIDASE"/>
    <property type="match status" value="1"/>
</dbReference>
<feature type="binding site" evidence="7 8">
    <location>
        <begin position="189"/>
        <end position="191"/>
    </location>
    <ligand>
        <name>substrate</name>
    </ligand>
</feature>
<feature type="binding site" evidence="8">
    <location>
        <begin position="7"/>
        <end position="10"/>
    </location>
    <ligand>
        <name>substrate</name>
    </ligand>
</feature>
<feature type="binding site" evidence="7 9">
    <location>
        <begin position="60"/>
        <end position="65"/>
    </location>
    <ligand>
        <name>FMN</name>
        <dbReference type="ChEBI" id="CHEBI:58210"/>
    </ligand>
</feature>
<dbReference type="AlphaFoldDB" id="A0A7Y9LPW0"/>
<comment type="catalytic activity">
    <reaction evidence="7">
        <text>pyridoxamine 5'-phosphate + O2 + H2O = pyridoxal 5'-phosphate + H2O2 + NH4(+)</text>
        <dbReference type="Rhea" id="RHEA:15817"/>
        <dbReference type="ChEBI" id="CHEBI:15377"/>
        <dbReference type="ChEBI" id="CHEBI:15379"/>
        <dbReference type="ChEBI" id="CHEBI:16240"/>
        <dbReference type="ChEBI" id="CHEBI:28938"/>
        <dbReference type="ChEBI" id="CHEBI:58451"/>
        <dbReference type="ChEBI" id="CHEBI:597326"/>
        <dbReference type="EC" id="1.4.3.5"/>
    </reaction>
</comment>
<dbReference type="Proteomes" id="UP000542125">
    <property type="component" value="Unassembled WGS sequence"/>
</dbReference>
<dbReference type="HAMAP" id="MF_01629">
    <property type="entry name" value="PdxH"/>
    <property type="match status" value="1"/>
</dbReference>
<gene>
    <name evidence="7" type="primary">pdxH</name>
    <name evidence="12" type="ORF">FHW18_004342</name>
</gene>
<dbReference type="EC" id="1.4.3.5" evidence="7"/>
<dbReference type="PANTHER" id="PTHR10851:SF0">
    <property type="entry name" value="PYRIDOXINE-5'-PHOSPHATE OXIDASE"/>
    <property type="match status" value="1"/>
</dbReference>
<evidence type="ECO:0000259" key="11">
    <source>
        <dbReference type="Pfam" id="PF10590"/>
    </source>
</evidence>
<dbReference type="GO" id="GO:0004733">
    <property type="term" value="F:pyridoxamine phosphate oxidase activity"/>
    <property type="evidence" value="ECO:0007669"/>
    <property type="project" value="UniProtKB-UniRule"/>
</dbReference>
<dbReference type="FunFam" id="2.30.110.10:FF:000020">
    <property type="entry name" value="PNPO isoform 11"/>
    <property type="match status" value="1"/>
</dbReference>
<dbReference type="NCBIfam" id="TIGR00558">
    <property type="entry name" value="pdxH"/>
    <property type="match status" value="1"/>
</dbReference>
<comment type="caution">
    <text evidence="12">The sequence shown here is derived from an EMBL/GenBank/DDBJ whole genome shotgun (WGS) entry which is preliminary data.</text>
</comment>
<feature type="binding site" evidence="7 9">
    <location>
        <begin position="139"/>
        <end position="140"/>
    </location>
    <ligand>
        <name>FMN</name>
        <dbReference type="ChEBI" id="CHEBI:58210"/>
    </ligand>
</feature>
<evidence type="ECO:0000256" key="2">
    <source>
        <dbReference type="ARBA" id="ARBA00011738"/>
    </source>
</evidence>
<dbReference type="InterPro" id="IPR019576">
    <property type="entry name" value="Pyridoxamine_oxidase_dimer_C"/>
</dbReference>
<feature type="binding site" evidence="7 9">
    <location>
        <begin position="75"/>
        <end position="76"/>
    </location>
    <ligand>
        <name>FMN</name>
        <dbReference type="ChEBI" id="CHEBI:58210"/>
    </ligand>
</feature>